<dbReference type="GO" id="GO:0043021">
    <property type="term" value="F:ribonucleoprotein complex binding"/>
    <property type="evidence" value="ECO:0007669"/>
    <property type="project" value="UniProtKB-UniRule"/>
</dbReference>
<comment type="subunit">
    <text evidence="13">Component of the NOP7 complex, composed of ERB1, NOP7 and YTM1. Within the NOP7 complex ERB1 appears to interact directly with NOP7 and YTM1. The NOP7 complex also associates with the 66S pre-ribosome.</text>
</comment>
<evidence type="ECO:0000256" key="13">
    <source>
        <dbReference type="HAMAP-Rule" id="MF_03029"/>
    </source>
</evidence>
<dbReference type="GO" id="GO:0000466">
    <property type="term" value="P:maturation of 5.8S rRNA from tricistronic rRNA transcript (SSU-rRNA, 5.8S rRNA, LSU-rRNA)"/>
    <property type="evidence" value="ECO:0007669"/>
    <property type="project" value="UniProtKB-UniRule"/>
</dbReference>
<dbReference type="GO" id="GO:0004818">
    <property type="term" value="F:glutamate-tRNA ligase activity"/>
    <property type="evidence" value="ECO:0007669"/>
    <property type="project" value="InterPro"/>
</dbReference>
<feature type="domain" description="NLE" evidence="17">
    <location>
        <begin position="497"/>
        <end position="561"/>
    </location>
</feature>
<feature type="repeat" description="WD" evidence="14">
    <location>
        <begin position="832"/>
        <end position="874"/>
    </location>
</feature>
<dbReference type="InterPro" id="IPR004527">
    <property type="entry name" value="Glu-tRNA-ligase_bac/mito"/>
</dbReference>
<comment type="similarity">
    <text evidence="13">Belongs to the WD repeat WDR12/YTM1 family.</text>
</comment>
<evidence type="ECO:0000313" key="20">
    <source>
        <dbReference type="Proteomes" id="UP000703661"/>
    </source>
</evidence>
<proteinExistence type="inferred from homology"/>
<dbReference type="InterPro" id="IPR000924">
    <property type="entry name" value="Glu/Gln-tRNA-synth"/>
</dbReference>
<dbReference type="FunFam" id="3.40.50.620:FF:000045">
    <property type="entry name" value="Glutamate--tRNA ligase, mitochondrial"/>
    <property type="match status" value="1"/>
</dbReference>
<evidence type="ECO:0000256" key="4">
    <source>
        <dbReference type="ARBA" id="ARBA00022552"/>
    </source>
</evidence>
<dbReference type="InterPro" id="IPR036322">
    <property type="entry name" value="WD40_repeat_dom_sf"/>
</dbReference>
<evidence type="ECO:0000256" key="7">
    <source>
        <dbReference type="ARBA" id="ARBA00022737"/>
    </source>
</evidence>
<dbReference type="GO" id="GO:0005739">
    <property type="term" value="C:mitochondrion"/>
    <property type="evidence" value="ECO:0007669"/>
    <property type="project" value="UniProtKB-SubCell"/>
</dbReference>
<dbReference type="PROSITE" id="PS50294">
    <property type="entry name" value="WD_REPEATS_REGION"/>
    <property type="match status" value="3"/>
</dbReference>
<dbReference type="InterPro" id="IPR001680">
    <property type="entry name" value="WD40_rpt"/>
</dbReference>
<evidence type="ECO:0000256" key="9">
    <source>
        <dbReference type="ARBA" id="ARBA00022840"/>
    </source>
</evidence>
<accession>A0A9P6T293</accession>
<evidence type="ECO:0000256" key="10">
    <source>
        <dbReference type="ARBA" id="ARBA00022917"/>
    </source>
</evidence>
<keyword evidence="3 13" id="KW-0690">Ribosome biogenesis</keyword>
<evidence type="ECO:0000256" key="2">
    <source>
        <dbReference type="ARBA" id="ARBA00007894"/>
    </source>
</evidence>
<keyword evidence="4 13" id="KW-0698">rRNA processing</keyword>
<evidence type="ECO:0000256" key="1">
    <source>
        <dbReference type="ARBA" id="ARBA00004173"/>
    </source>
</evidence>
<dbReference type="SUPFAM" id="SSF48163">
    <property type="entry name" value="An anticodon-binding domain of class I aminoacyl-tRNA synthetases"/>
    <property type="match status" value="1"/>
</dbReference>
<evidence type="ECO:0000256" key="15">
    <source>
        <dbReference type="RuleBase" id="RU363037"/>
    </source>
</evidence>
<dbReference type="Pfam" id="PF00749">
    <property type="entry name" value="tRNA-synt_1c"/>
    <property type="match status" value="1"/>
</dbReference>
<dbReference type="Gene3D" id="2.130.10.10">
    <property type="entry name" value="YVTN repeat-like/Quinoprotein amine dehydrogenase"/>
    <property type="match status" value="1"/>
</dbReference>
<dbReference type="GO" id="GO:0005730">
    <property type="term" value="C:nucleolus"/>
    <property type="evidence" value="ECO:0007669"/>
    <property type="project" value="UniProtKB-SubCell"/>
</dbReference>
<evidence type="ECO:0000259" key="18">
    <source>
        <dbReference type="Pfam" id="PF19269"/>
    </source>
</evidence>
<dbReference type="GO" id="GO:0006424">
    <property type="term" value="P:glutamyl-tRNA aminoacylation"/>
    <property type="evidence" value="ECO:0007669"/>
    <property type="project" value="InterPro"/>
</dbReference>
<dbReference type="Pfam" id="PF00400">
    <property type="entry name" value="WD40"/>
    <property type="match status" value="6"/>
</dbReference>
<comment type="subcellular location">
    <subcellularLocation>
        <location evidence="1">Mitochondrion</location>
    </subcellularLocation>
    <subcellularLocation>
        <location evidence="13">Nucleus</location>
        <location evidence="13">Nucleolus</location>
    </subcellularLocation>
    <subcellularLocation>
        <location evidence="13">Nucleus</location>
        <location evidence="13">Nucleoplasm</location>
    </subcellularLocation>
</comment>
<dbReference type="EMBL" id="JAAAID010000266">
    <property type="protein sequence ID" value="KAG0019701.1"/>
    <property type="molecule type" value="Genomic_DNA"/>
</dbReference>
<dbReference type="InterPro" id="IPR008925">
    <property type="entry name" value="aa_tRNA-synth_I_cd-bd_sf"/>
</dbReference>
<gene>
    <name evidence="19" type="primary">EARS2</name>
    <name evidence="13" type="synonym">YTM1</name>
    <name evidence="19" type="ORF">BGZ80_005389</name>
</gene>
<dbReference type="GO" id="GO:0030687">
    <property type="term" value="C:preribosome, large subunit precursor"/>
    <property type="evidence" value="ECO:0007669"/>
    <property type="project" value="UniProtKB-UniRule"/>
</dbReference>
<dbReference type="SUPFAM" id="SSF52374">
    <property type="entry name" value="Nucleotidylyl transferase"/>
    <property type="match status" value="1"/>
</dbReference>
<evidence type="ECO:0000313" key="19">
    <source>
        <dbReference type="EMBL" id="KAG0019701.1"/>
    </source>
</evidence>
<dbReference type="GO" id="GO:0005524">
    <property type="term" value="F:ATP binding"/>
    <property type="evidence" value="ECO:0007669"/>
    <property type="project" value="UniProtKB-KW"/>
</dbReference>
<organism evidence="19 20">
    <name type="scientific">Entomortierella chlamydospora</name>
    <dbReference type="NCBI Taxonomy" id="101097"/>
    <lineage>
        <taxon>Eukaryota</taxon>
        <taxon>Fungi</taxon>
        <taxon>Fungi incertae sedis</taxon>
        <taxon>Mucoromycota</taxon>
        <taxon>Mortierellomycotina</taxon>
        <taxon>Mortierellomycetes</taxon>
        <taxon>Mortierellales</taxon>
        <taxon>Mortierellaceae</taxon>
        <taxon>Entomortierella</taxon>
    </lineage>
</organism>
<evidence type="ECO:0000256" key="6">
    <source>
        <dbReference type="ARBA" id="ARBA00022598"/>
    </source>
</evidence>
<evidence type="ECO:0000256" key="14">
    <source>
        <dbReference type="PROSITE-ProRule" id="PRU00221"/>
    </source>
</evidence>
<feature type="domain" description="Glutamyl/glutaminyl-tRNA synthetase class Ib catalytic" evidence="16">
    <location>
        <begin position="30"/>
        <end position="329"/>
    </location>
</feature>
<keyword evidence="10 15" id="KW-0648">Protein biosynthesis</keyword>
<comment type="function">
    <text evidence="13">Component of the NOP7 complex, which is required for maturation of the 25S and 5.8S ribosomal RNAs and formation of the 60S ribosome.</text>
</comment>
<dbReference type="Proteomes" id="UP000703661">
    <property type="component" value="Unassembled WGS sequence"/>
</dbReference>
<protein>
    <recommendedName>
        <fullName evidence="13">Ribosome biogenesis protein YTM1</fullName>
    </recommendedName>
</protein>
<dbReference type="SUPFAM" id="SSF50978">
    <property type="entry name" value="WD40 repeat-like"/>
    <property type="match status" value="1"/>
</dbReference>
<dbReference type="CDD" id="cd00200">
    <property type="entry name" value="WD40"/>
    <property type="match status" value="1"/>
</dbReference>
<dbReference type="HAMAP" id="MF_00022">
    <property type="entry name" value="Glu_tRNA_synth_type1"/>
    <property type="match status" value="1"/>
</dbReference>
<comment type="caution">
    <text evidence="19">The sequence shown here is derived from an EMBL/GenBank/DDBJ whole genome shotgun (WGS) entry which is preliminary data.</text>
</comment>
<dbReference type="InterPro" id="IPR020751">
    <property type="entry name" value="aa-tRNA-synth_I_codon-bd_sub2"/>
</dbReference>
<dbReference type="InterPro" id="IPR015943">
    <property type="entry name" value="WD40/YVTN_repeat-like_dom_sf"/>
</dbReference>
<keyword evidence="6 15" id="KW-0436">Ligase</keyword>
<keyword evidence="8 15" id="KW-0547">Nucleotide-binding</keyword>
<feature type="domain" description="Aminoacyl-tRNA synthetase class I anticodon-binding" evidence="18">
    <location>
        <begin position="356"/>
        <end position="492"/>
    </location>
</feature>
<dbReference type="Pfam" id="PF08154">
    <property type="entry name" value="NLE"/>
    <property type="match status" value="1"/>
</dbReference>
<evidence type="ECO:0000259" key="16">
    <source>
        <dbReference type="Pfam" id="PF00749"/>
    </source>
</evidence>
<dbReference type="PANTHER" id="PTHR43311:SF2">
    <property type="entry name" value="GLUTAMATE--TRNA LIGASE, MITOCHONDRIAL-RELATED"/>
    <property type="match status" value="1"/>
</dbReference>
<dbReference type="CDD" id="cd00808">
    <property type="entry name" value="GluRS_core"/>
    <property type="match status" value="1"/>
</dbReference>
<dbReference type="InterPro" id="IPR019775">
    <property type="entry name" value="WD40_repeat_CS"/>
</dbReference>
<dbReference type="Gene3D" id="3.40.50.620">
    <property type="entry name" value="HUPs"/>
    <property type="match status" value="1"/>
</dbReference>
<keyword evidence="12 13" id="KW-0539">Nucleus</keyword>
<keyword evidence="11 15" id="KW-0030">Aminoacyl-tRNA synthetase</keyword>
<evidence type="ECO:0000256" key="12">
    <source>
        <dbReference type="ARBA" id="ARBA00023242"/>
    </source>
</evidence>
<feature type="repeat" description="WD" evidence="14">
    <location>
        <begin position="677"/>
        <end position="708"/>
    </location>
</feature>
<dbReference type="HAMAP" id="MF_03029">
    <property type="entry name" value="WDR12"/>
    <property type="match status" value="1"/>
</dbReference>
<dbReference type="Pfam" id="PF19269">
    <property type="entry name" value="Anticodon_2"/>
    <property type="match status" value="1"/>
</dbReference>
<dbReference type="InterPro" id="IPR020058">
    <property type="entry name" value="Glu/Gln-tRNA-synth_Ib_cat-dom"/>
</dbReference>
<name>A0A9P6T293_9FUNG</name>
<dbReference type="PROSITE" id="PS50082">
    <property type="entry name" value="WD_REPEATS_2"/>
    <property type="match status" value="5"/>
</dbReference>
<dbReference type="NCBIfam" id="TIGR00464">
    <property type="entry name" value="gltX_bact"/>
    <property type="match status" value="1"/>
</dbReference>
<dbReference type="GO" id="GO:0000049">
    <property type="term" value="F:tRNA binding"/>
    <property type="evidence" value="ECO:0007669"/>
    <property type="project" value="InterPro"/>
</dbReference>
<dbReference type="Gene3D" id="1.10.10.350">
    <property type="match status" value="1"/>
</dbReference>
<dbReference type="GO" id="GO:0008270">
    <property type="term" value="F:zinc ion binding"/>
    <property type="evidence" value="ECO:0007669"/>
    <property type="project" value="InterPro"/>
</dbReference>
<evidence type="ECO:0000256" key="3">
    <source>
        <dbReference type="ARBA" id="ARBA00022517"/>
    </source>
</evidence>
<dbReference type="GO" id="GO:0000463">
    <property type="term" value="P:maturation of LSU-rRNA from tricistronic rRNA transcript (SSU-rRNA, 5.8S rRNA, LSU-rRNA)"/>
    <property type="evidence" value="ECO:0007669"/>
    <property type="project" value="UniProtKB-UniRule"/>
</dbReference>
<dbReference type="AlphaFoldDB" id="A0A9P6T293"/>
<dbReference type="PANTHER" id="PTHR43311">
    <property type="entry name" value="GLUTAMATE--TRNA LIGASE"/>
    <property type="match status" value="1"/>
</dbReference>
<dbReference type="InterPro" id="IPR049940">
    <property type="entry name" value="GluQ/Sye"/>
</dbReference>
<keyword evidence="9 15" id="KW-0067">ATP-binding</keyword>
<dbReference type="PRINTS" id="PR00987">
    <property type="entry name" value="TRNASYNTHGLU"/>
</dbReference>
<dbReference type="InterPro" id="IPR033910">
    <property type="entry name" value="GluRS_core"/>
</dbReference>
<dbReference type="InterPro" id="IPR014729">
    <property type="entry name" value="Rossmann-like_a/b/a_fold"/>
</dbReference>
<feature type="repeat" description="WD" evidence="14">
    <location>
        <begin position="745"/>
        <end position="787"/>
    </location>
</feature>
<dbReference type="InterPro" id="IPR001412">
    <property type="entry name" value="aa-tRNA-synth_I_CS"/>
</dbReference>
<dbReference type="SMART" id="SM00320">
    <property type="entry name" value="WD40"/>
    <property type="match status" value="7"/>
</dbReference>
<dbReference type="PROSITE" id="PS00678">
    <property type="entry name" value="WD_REPEATS_1"/>
    <property type="match status" value="2"/>
</dbReference>
<keyword evidence="5 14" id="KW-0853">WD repeat</keyword>
<keyword evidence="20" id="KW-1185">Reference proteome</keyword>
<dbReference type="InterPro" id="IPR012972">
    <property type="entry name" value="NLE"/>
</dbReference>
<evidence type="ECO:0000256" key="11">
    <source>
        <dbReference type="ARBA" id="ARBA00023146"/>
    </source>
</evidence>
<keyword evidence="7" id="KW-0677">Repeat</keyword>
<dbReference type="GO" id="GO:0005654">
    <property type="term" value="C:nucleoplasm"/>
    <property type="evidence" value="ECO:0007669"/>
    <property type="project" value="UniProtKB-SubCell"/>
</dbReference>
<feature type="repeat" description="WD" evidence="14">
    <location>
        <begin position="787"/>
        <end position="828"/>
    </location>
</feature>
<dbReference type="InterPro" id="IPR020472">
    <property type="entry name" value="WD40_PAC1"/>
</dbReference>
<feature type="repeat" description="WD" evidence="14">
    <location>
        <begin position="628"/>
        <end position="672"/>
    </location>
</feature>
<evidence type="ECO:0000256" key="8">
    <source>
        <dbReference type="ARBA" id="ARBA00022741"/>
    </source>
</evidence>
<dbReference type="InterPro" id="IPR045462">
    <property type="entry name" value="aa-tRNA-synth_I_cd-bd"/>
</dbReference>
<dbReference type="PRINTS" id="PR00320">
    <property type="entry name" value="GPROTEINBRPT"/>
</dbReference>
<comment type="similarity">
    <text evidence="2">Belongs to the class-I aminoacyl-tRNA synthetase family. Glutamate--tRNA ligase type 1 subfamily.</text>
</comment>
<dbReference type="PROSITE" id="PS00178">
    <property type="entry name" value="AA_TRNA_LIGASE_I"/>
    <property type="match status" value="1"/>
</dbReference>
<dbReference type="InterPro" id="IPR028599">
    <property type="entry name" value="WDR12/Ytm1"/>
</dbReference>
<sequence>MRPHSAVHRFQRTYTTSGTVEDKGKTHTTRVRFAPSPTGYLHLGGLRTALYNYLLARQDGGKCILRIEDTDQTRYVPGAAESLTRALEWAGVKFDEGPGIGGPHEPYHQSERLDLYKKHADILIEHEHAYRCFCSPERLSLVRLEAQKTGRTASYDRKCAMLTKQESQERADSGEQFVVRMKVPEGKTIIQDEVHGKVEFSNKEVDDSVLMKSDGYPTYHLANVVDDHAMGITHVIRGQEWLPSAPKHVILYRMFGWEVPKFAHVPLLLNPDRSKLSKRTGDVNVEDYRDKGYFPEAVANFVALLGWHPGSTDEIFDMDGLTKAQSNAVVLREKLDWINKMHLLRRAETQQGLLEMAAMLRPKIEADLSLNPKELSNDYIARVIETLKERIKNIYDVPSLCGYYFQTPSYSSEESVAYRSKVGDETLRTVLPTALAMFKANSGELSKEDAKQALKAIADEHKLKLPVVMNALRYTVSGVKVGAGVPETLATLDGPQVQVKFVTRQRQYAIPETAIQTPARLRRYGLSQIINLVLQNEGEKQRPFDFLIDGEFLRTSLAEYLEEKNMSTENLLTIEYVESMLPPTPLSSYEHDDWVSAVQAHHPGGFLTGSYDNFVRLWNKQAECTQVLSGHSGAIKAVQWLTSDGDSGTLLSGALDRSILAWEYNHTDNSHSILYECRGHTAGVESISLNATGDRFASGSADSMIKIWTTTVPRVSDHIEEVTESRKKRKTVKDERILKAPILTLAAHTGPVSAVVFSTTSADTLYSGGWDHSVRVWDVENHVNVTTKNCEKVVHALDYSQHSGLLASGHADPIVRLWDPRAEESSVVKQTLSGHQNWVTSVSWSPSSSYMLASGSYDGLIKVWDIRAKGALYTLSHGKGSKKVFSIDWSNDILLSGGEDNQMKIHKVQDMSDRDEA</sequence>
<evidence type="ECO:0000259" key="17">
    <source>
        <dbReference type="Pfam" id="PF08154"/>
    </source>
</evidence>
<evidence type="ECO:0000256" key="5">
    <source>
        <dbReference type="ARBA" id="ARBA00022574"/>
    </source>
</evidence>
<reference evidence="19" key="1">
    <citation type="journal article" date="2020" name="Fungal Divers.">
        <title>Resolving the Mortierellaceae phylogeny through synthesis of multi-gene phylogenetics and phylogenomics.</title>
        <authorList>
            <person name="Vandepol N."/>
            <person name="Liber J."/>
            <person name="Desiro A."/>
            <person name="Na H."/>
            <person name="Kennedy M."/>
            <person name="Barry K."/>
            <person name="Grigoriev I.V."/>
            <person name="Miller A.N."/>
            <person name="O'Donnell K."/>
            <person name="Stajich J.E."/>
            <person name="Bonito G."/>
        </authorList>
    </citation>
    <scope>NUCLEOTIDE SEQUENCE</scope>
    <source>
        <strain evidence="19">NRRL 2769</strain>
    </source>
</reference>